<evidence type="ECO:0000256" key="1">
    <source>
        <dbReference type="SAM" id="MobiDB-lite"/>
    </source>
</evidence>
<keyword evidence="3" id="KW-1185">Reference proteome</keyword>
<evidence type="ECO:0000313" key="3">
    <source>
        <dbReference type="Proteomes" id="UP000549394"/>
    </source>
</evidence>
<dbReference type="EMBL" id="CAJFCJ010000007">
    <property type="protein sequence ID" value="CAD5117198.1"/>
    <property type="molecule type" value="Genomic_DNA"/>
</dbReference>
<sequence>MFSINSCSISGQISSAKKRRKSATSINDENRPPFRTSLLNCIGLSPPSDENCKTACIQRLSPCSGYSSDNSRPKALSNGSSTAFRRVASSSSASSQDTLENSIKSAPAFPSTIRLPLTDFRPNSLDIPRRPRERIVPPDAGYTLPNKTCSLERCSLRSASPHDLSFHADHVYATIDDYNQKRVTSMAPTLPPRRKVQKRKTIATRMKDTDIVELDSAHVYTVKDVLQSYAEFTADVPMDEFRKGAKISKVRTVDGSANIFKPVLPAPTLL</sequence>
<accession>A0A7I8VP10</accession>
<dbReference type="Proteomes" id="UP000549394">
    <property type="component" value="Unassembled WGS sequence"/>
</dbReference>
<name>A0A7I8VP10_9ANNE</name>
<reference evidence="2 3" key="1">
    <citation type="submission" date="2020-08" db="EMBL/GenBank/DDBJ databases">
        <authorList>
            <person name="Hejnol A."/>
        </authorList>
    </citation>
    <scope>NUCLEOTIDE SEQUENCE [LARGE SCALE GENOMIC DNA]</scope>
</reference>
<protein>
    <submittedName>
        <fullName evidence="2">Uncharacterized protein</fullName>
    </submittedName>
</protein>
<feature type="compositionally biased region" description="Polar residues" evidence="1">
    <location>
        <begin position="1"/>
        <end position="13"/>
    </location>
</feature>
<dbReference type="AlphaFoldDB" id="A0A7I8VP10"/>
<proteinExistence type="predicted"/>
<evidence type="ECO:0000313" key="2">
    <source>
        <dbReference type="EMBL" id="CAD5117198.1"/>
    </source>
</evidence>
<organism evidence="2 3">
    <name type="scientific">Dimorphilus gyrociliatus</name>
    <dbReference type="NCBI Taxonomy" id="2664684"/>
    <lineage>
        <taxon>Eukaryota</taxon>
        <taxon>Metazoa</taxon>
        <taxon>Spiralia</taxon>
        <taxon>Lophotrochozoa</taxon>
        <taxon>Annelida</taxon>
        <taxon>Polychaeta</taxon>
        <taxon>Polychaeta incertae sedis</taxon>
        <taxon>Dinophilidae</taxon>
        <taxon>Dimorphilus</taxon>
    </lineage>
</organism>
<comment type="caution">
    <text evidence="2">The sequence shown here is derived from an EMBL/GenBank/DDBJ whole genome shotgun (WGS) entry which is preliminary data.</text>
</comment>
<feature type="region of interest" description="Disordered" evidence="1">
    <location>
        <begin position="1"/>
        <end position="34"/>
    </location>
</feature>
<gene>
    <name evidence="2" type="ORF">DGYR_LOCUS5752</name>
</gene>